<reference evidence="2" key="1">
    <citation type="submission" date="2012-11" db="EMBL/GenBank/DDBJ databases">
        <authorList>
            <person name="Lucero-Rivera Y.E."/>
            <person name="Tovar-Ramirez D."/>
        </authorList>
    </citation>
    <scope>NUCLEOTIDE SEQUENCE [LARGE SCALE GENOMIC DNA]</scope>
    <source>
        <strain evidence="2">Araruama</strain>
    </source>
</reference>
<comment type="caution">
    <text evidence="1">The sequence shown here is derived from an EMBL/GenBank/DDBJ whole genome shotgun (WGS) entry which is preliminary data.</text>
</comment>
<name>A0A1V1PFF1_9BACT</name>
<sequence>MRRLAKKYRISWLRTWSRSSVLRSTIINSDCDIDFCITFPEGLMARLSAGNVRPAQFFPDALQAMTNTELSYARAVRCRIQLDNFCSEVPLGDAWGIKRISKPK</sequence>
<proteinExistence type="predicted"/>
<organism evidence="1 2">
    <name type="scientific">Candidatus Magnetoglobus multicellularis str. Araruama</name>
    <dbReference type="NCBI Taxonomy" id="890399"/>
    <lineage>
        <taxon>Bacteria</taxon>
        <taxon>Pseudomonadati</taxon>
        <taxon>Thermodesulfobacteriota</taxon>
        <taxon>Desulfobacteria</taxon>
        <taxon>Desulfobacterales</taxon>
        <taxon>Desulfobacteraceae</taxon>
        <taxon>Candidatus Magnetoglobus</taxon>
    </lineage>
</organism>
<dbReference type="EMBL" id="ATBP01000055">
    <property type="protein sequence ID" value="ETR73508.1"/>
    <property type="molecule type" value="Genomic_DNA"/>
</dbReference>
<dbReference type="AlphaFoldDB" id="A0A1V1PFF1"/>
<protein>
    <submittedName>
        <fullName evidence="1">Uncharacterized protein</fullName>
    </submittedName>
</protein>
<evidence type="ECO:0000313" key="1">
    <source>
        <dbReference type="EMBL" id="ETR73508.1"/>
    </source>
</evidence>
<accession>A0A1V1PFF1</accession>
<gene>
    <name evidence="1" type="ORF">OMM_06883</name>
</gene>
<evidence type="ECO:0000313" key="2">
    <source>
        <dbReference type="Proteomes" id="UP000189670"/>
    </source>
</evidence>
<dbReference type="Proteomes" id="UP000189670">
    <property type="component" value="Unassembled WGS sequence"/>
</dbReference>